<reference evidence="3 4" key="1">
    <citation type="submission" date="2020-12" db="EMBL/GenBank/DDBJ databases">
        <title>Bacterial novel species Pedobacter sp. SD-b isolated from soil.</title>
        <authorList>
            <person name="Jung H.-Y."/>
        </authorList>
    </citation>
    <scope>NUCLEOTIDE SEQUENCE [LARGE SCALE GENOMIC DNA]</scope>
    <source>
        <strain evidence="3 4">SD-b</strain>
    </source>
</reference>
<dbReference type="NCBIfam" id="TIGR01891">
    <property type="entry name" value="amidohydrolases"/>
    <property type="match status" value="1"/>
</dbReference>
<dbReference type="PANTHER" id="PTHR11014">
    <property type="entry name" value="PEPTIDASE M20 FAMILY MEMBER"/>
    <property type="match status" value="1"/>
</dbReference>
<dbReference type="RefSeq" id="WP_200585549.1">
    <property type="nucleotide sequence ID" value="NZ_JAEHFY010000008.1"/>
</dbReference>
<feature type="domain" description="Peptidase M20 dimerisation" evidence="2">
    <location>
        <begin position="179"/>
        <end position="278"/>
    </location>
</feature>
<proteinExistence type="predicted"/>
<keyword evidence="1" id="KW-0378">Hydrolase</keyword>
<accession>A0ABS1BIU8</accession>
<dbReference type="InterPro" id="IPR002933">
    <property type="entry name" value="Peptidase_M20"/>
</dbReference>
<evidence type="ECO:0000259" key="2">
    <source>
        <dbReference type="Pfam" id="PF07687"/>
    </source>
</evidence>
<dbReference type="PIRSF" id="PIRSF005962">
    <property type="entry name" value="Pept_M20D_amidohydro"/>
    <property type="match status" value="1"/>
</dbReference>
<sequence>MNLVLDHLVSVRRHLHQNPDISGFEEKTSEFLLTEFIKLNTSEIIEKIAGFGFLVVFDSKIEGDSLLFRAELDGLPIQETSELPYKSTINGKGHQCGHDGHMTILLGLALFLTKHPIQKGKVSLLFQPAEETGEGATAVITDKKFANLKFDEVFALHNLPGYDYGAIVVKENAFTAAVKSMVIKLEGKTAHAAEPENGINPALAVADILQKVEALNFNHPKDDNFKLATLIYVNIGSMAYGVSAADAELHYTTRSWSNENLDDLVSDILDIVASVAANHRLKAKHFFLENFYANINDKNSVGIVRKAADNLGLQLLENDFPFKWGEDFGYFTKKYKGCLFGLGAGKEHPALHHPDYDFPDEIIETGINIFKGIIKERLG</sequence>
<dbReference type="InterPro" id="IPR017439">
    <property type="entry name" value="Amidohydrolase"/>
</dbReference>
<keyword evidence="4" id="KW-1185">Reference proteome</keyword>
<dbReference type="SUPFAM" id="SSF55031">
    <property type="entry name" value="Bacterial exopeptidase dimerisation domain"/>
    <property type="match status" value="1"/>
</dbReference>
<dbReference type="EMBL" id="JAEHFY010000008">
    <property type="protein sequence ID" value="MBK0382772.1"/>
    <property type="molecule type" value="Genomic_DNA"/>
</dbReference>
<evidence type="ECO:0000256" key="1">
    <source>
        <dbReference type="ARBA" id="ARBA00022801"/>
    </source>
</evidence>
<dbReference type="InterPro" id="IPR036264">
    <property type="entry name" value="Bact_exopeptidase_dim_dom"/>
</dbReference>
<evidence type="ECO:0000313" key="3">
    <source>
        <dbReference type="EMBL" id="MBK0382772.1"/>
    </source>
</evidence>
<dbReference type="Pfam" id="PF01546">
    <property type="entry name" value="Peptidase_M20"/>
    <property type="match status" value="1"/>
</dbReference>
<protein>
    <submittedName>
        <fullName evidence="3">Amidohydrolase</fullName>
    </submittedName>
</protein>
<dbReference type="InterPro" id="IPR011650">
    <property type="entry name" value="Peptidase_M20_dimer"/>
</dbReference>
<dbReference type="Proteomes" id="UP000660024">
    <property type="component" value="Unassembled WGS sequence"/>
</dbReference>
<organism evidence="3 4">
    <name type="scientific">Pedobacter segetis</name>
    <dbReference type="NCBI Taxonomy" id="2793069"/>
    <lineage>
        <taxon>Bacteria</taxon>
        <taxon>Pseudomonadati</taxon>
        <taxon>Bacteroidota</taxon>
        <taxon>Sphingobacteriia</taxon>
        <taxon>Sphingobacteriales</taxon>
        <taxon>Sphingobacteriaceae</taxon>
        <taxon>Pedobacter</taxon>
    </lineage>
</organism>
<dbReference type="Gene3D" id="3.40.630.10">
    <property type="entry name" value="Zn peptidases"/>
    <property type="match status" value="1"/>
</dbReference>
<comment type="caution">
    <text evidence="3">The sequence shown here is derived from an EMBL/GenBank/DDBJ whole genome shotgun (WGS) entry which is preliminary data.</text>
</comment>
<dbReference type="SUPFAM" id="SSF53187">
    <property type="entry name" value="Zn-dependent exopeptidases"/>
    <property type="match status" value="1"/>
</dbReference>
<dbReference type="Gene3D" id="3.30.70.360">
    <property type="match status" value="1"/>
</dbReference>
<name>A0ABS1BIU8_9SPHI</name>
<dbReference type="Pfam" id="PF07687">
    <property type="entry name" value="M20_dimer"/>
    <property type="match status" value="1"/>
</dbReference>
<evidence type="ECO:0000313" key="4">
    <source>
        <dbReference type="Proteomes" id="UP000660024"/>
    </source>
</evidence>
<gene>
    <name evidence="3" type="ORF">I5M32_07350</name>
</gene>
<dbReference type="PANTHER" id="PTHR11014:SF169">
    <property type="entry name" value="CLAN MH, FAMILY M20, PEPTIDASE T-LIKE METALLOPEPTIDASE"/>
    <property type="match status" value="1"/>
</dbReference>